<dbReference type="SMART" id="SM00369">
    <property type="entry name" value="LRR_TYP"/>
    <property type="match status" value="6"/>
</dbReference>
<evidence type="ECO:0000256" key="11">
    <source>
        <dbReference type="ARBA" id="ARBA00023180"/>
    </source>
</evidence>
<dbReference type="InterPro" id="IPR013210">
    <property type="entry name" value="LRR_N_plant-typ"/>
</dbReference>
<dbReference type="InterPro" id="IPR003591">
    <property type="entry name" value="Leu-rich_rpt_typical-subtyp"/>
</dbReference>
<name>A0A3P6CRH3_BRAOL</name>
<gene>
    <name evidence="16" type="ORF">BOLC4T26821H</name>
</gene>
<reference evidence="16" key="1">
    <citation type="submission" date="2018-11" db="EMBL/GenBank/DDBJ databases">
        <authorList>
            <consortium name="Genoscope - CEA"/>
            <person name="William W."/>
        </authorList>
    </citation>
    <scope>NUCLEOTIDE SEQUENCE</scope>
</reference>
<dbReference type="InterPro" id="IPR032675">
    <property type="entry name" value="LRR_dom_sf"/>
</dbReference>
<evidence type="ECO:0000259" key="14">
    <source>
        <dbReference type="Pfam" id="PF08263"/>
    </source>
</evidence>
<keyword evidence="9 12" id="KW-0472">Membrane</keyword>
<dbReference type="SUPFAM" id="SSF52058">
    <property type="entry name" value="L domain-like"/>
    <property type="match status" value="1"/>
</dbReference>
<feature type="transmembrane region" description="Helical" evidence="12">
    <location>
        <begin position="822"/>
        <end position="847"/>
    </location>
</feature>
<feature type="domain" description="Disease resistance R13L4/SHOC-2-like LRR" evidence="15">
    <location>
        <begin position="110"/>
        <end position="221"/>
    </location>
</feature>
<evidence type="ECO:0000256" key="7">
    <source>
        <dbReference type="ARBA" id="ARBA00022737"/>
    </source>
</evidence>
<evidence type="ECO:0000256" key="8">
    <source>
        <dbReference type="ARBA" id="ARBA00022989"/>
    </source>
</evidence>
<dbReference type="EMBL" id="LR031873">
    <property type="protein sequence ID" value="VDD12781.1"/>
    <property type="molecule type" value="Genomic_DNA"/>
</dbReference>
<keyword evidence="7" id="KW-0677">Repeat</keyword>
<dbReference type="SUPFAM" id="SSF52047">
    <property type="entry name" value="RNI-like"/>
    <property type="match status" value="1"/>
</dbReference>
<evidence type="ECO:0000256" key="13">
    <source>
        <dbReference type="SAM" id="SignalP"/>
    </source>
</evidence>
<feature type="chain" id="PRO_5018278140" evidence="13">
    <location>
        <begin position="24"/>
        <end position="869"/>
    </location>
</feature>
<dbReference type="Pfam" id="PF23598">
    <property type="entry name" value="LRR_14"/>
    <property type="match status" value="1"/>
</dbReference>
<feature type="signal peptide" evidence="13">
    <location>
        <begin position="1"/>
        <end position="23"/>
    </location>
</feature>
<evidence type="ECO:0000256" key="1">
    <source>
        <dbReference type="ARBA" id="ARBA00004251"/>
    </source>
</evidence>
<keyword evidence="5 12" id="KW-0812">Transmembrane</keyword>
<evidence type="ECO:0000256" key="2">
    <source>
        <dbReference type="ARBA" id="ARBA00009592"/>
    </source>
</evidence>
<organism evidence="16">
    <name type="scientific">Brassica oleracea</name>
    <name type="common">Wild cabbage</name>
    <dbReference type="NCBI Taxonomy" id="3712"/>
    <lineage>
        <taxon>Eukaryota</taxon>
        <taxon>Viridiplantae</taxon>
        <taxon>Streptophyta</taxon>
        <taxon>Embryophyta</taxon>
        <taxon>Tracheophyta</taxon>
        <taxon>Spermatophyta</taxon>
        <taxon>Magnoliopsida</taxon>
        <taxon>eudicotyledons</taxon>
        <taxon>Gunneridae</taxon>
        <taxon>Pentapetalae</taxon>
        <taxon>rosids</taxon>
        <taxon>malvids</taxon>
        <taxon>Brassicales</taxon>
        <taxon>Brassicaceae</taxon>
        <taxon>Brassiceae</taxon>
        <taxon>Brassica</taxon>
    </lineage>
</organism>
<keyword evidence="6 13" id="KW-0732">Signal</keyword>
<evidence type="ECO:0000256" key="12">
    <source>
        <dbReference type="SAM" id="Phobius"/>
    </source>
</evidence>
<evidence type="ECO:0000256" key="3">
    <source>
        <dbReference type="ARBA" id="ARBA00022475"/>
    </source>
</evidence>
<evidence type="ECO:0000256" key="10">
    <source>
        <dbReference type="ARBA" id="ARBA00023170"/>
    </source>
</evidence>
<dbReference type="FunFam" id="3.80.10.10:FF:000095">
    <property type="entry name" value="LRR receptor-like serine/threonine-protein kinase GSO1"/>
    <property type="match status" value="2"/>
</dbReference>
<dbReference type="Pfam" id="PF00560">
    <property type="entry name" value="LRR_1"/>
    <property type="match status" value="6"/>
</dbReference>
<sequence>MSTILTTLSFLFFFTFNFQDVFALPSTHLCHPEQRVALLEIKKELEISESSCQGYINENGIVSPYPKTESWKNNTDCCYWDGITCDAKTGKVIELNLTSSCLNGRFHSNTLQNLGFLIVLDLSFNELYGQILPSVAKLSHLTSFDISNNKFSGQIPYSIGNLSRLAALDISGNNFVGEIPSTFGRLNQLTYLRVGSNKLSGNFPIAILNLTNLSVLSLYYNQFTGTLPPNITSLPDLEYLYADNNDFVGTLHYSLSTIPSVTNNQLDGPLLLPSKLLGLSLGSNRFRGPIPISISKLVNLQVLDMSHWNTQGPVDFNIFSHLKSLITLDLSYLNTTTKIDLTAISSFSKSLDTLDLSGNHVLATNKSSVSDPPSKVIRQLLLQGCGITEFPELLRTQQNMAFLKISNNKIKGQVPSWLWTLPKLWYVDLSNNNFIGMERSIKHGVSSNIVTLDISNNEIKVSEDQGNLEYPLPCSTSRNNFTGHIPSLVCELRSLIILDLSVNDFNGSIPHCLQNLKKSLSYLNLRHNNLSGRLPGNVIESLKSIDVGYNQLVGKLPRSLMNFSSLEVLNVESNRINNVFPLWLSSLQNLQILILRSNEFNGPIYQASFSKLQIVDISYNQFSGTLPSDYFVGWSAMSSLGTNKDQSAEKYMGDKSSGYYQDSIVLKNKGREIEIVRILKVLTALDFSQNRFEGEIPESVGLLKELRSLSMSNNAFTGHIPSSMGNLTSLESLDVSQNKLSGEIPQELGTLSFLSYMNFSNNQLAGLVPGGTQFRTQSCSSFANNSGLFGPALDEACSDIRNPPPQQYKTPEVEEKEEEEEMFSWIAAAIGFGPGIAFGLTIGYILVSHKPEWFRNPFGRNKRRSTTTR</sequence>
<evidence type="ECO:0000259" key="15">
    <source>
        <dbReference type="Pfam" id="PF23598"/>
    </source>
</evidence>
<evidence type="ECO:0000256" key="4">
    <source>
        <dbReference type="ARBA" id="ARBA00022614"/>
    </source>
</evidence>
<dbReference type="Pfam" id="PF08263">
    <property type="entry name" value="LRRNT_2"/>
    <property type="match status" value="2"/>
</dbReference>
<dbReference type="InterPro" id="IPR001611">
    <property type="entry name" value="Leu-rich_rpt"/>
</dbReference>
<keyword evidence="10" id="KW-0675">Receptor</keyword>
<accession>A0A3P6CRH3</accession>
<keyword evidence="3" id="KW-1003">Cell membrane</keyword>
<dbReference type="AlphaFoldDB" id="A0A3P6CRH3"/>
<dbReference type="InterPro" id="IPR055414">
    <property type="entry name" value="LRR_R13L4/SHOC2-like"/>
</dbReference>
<dbReference type="Gene3D" id="3.80.10.10">
    <property type="entry name" value="Ribonuclease Inhibitor"/>
    <property type="match status" value="3"/>
</dbReference>
<evidence type="ECO:0000313" key="16">
    <source>
        <dbReference type="EMBL" id="VDD12781.1"/>
    </source>
</evidence>
<proteinExistence type="inferred from homology"/>
<dbReference type="GO" id="GO:0005886">
    <property type="term" value="C:plasma membrane"/>
    <property type="evidence" value="ECO:0007669"/>
    <property type="project" value="UniProtKB-SubCell"/>
</dbReference>
<comment type="subcellular location">
    <subcellularLocation>
        <location evidence="1">Cell membrane</location>
        <topology evidence="1">Single-pass type I membrane protein</topology>
    </subcellularLocation>
</comment>
<dbReference type="PANTHER" id="PTHR27004:SF242">
    <property type="entry name" value="RECEPTOR-LIKE PROTEIN 34-RELATED"/>
    <property type="match status" value="1"/>
</dbReference>
<protein>
    <submittedName>
        <fullName evidence="16">Uncharacterized protein</fullName>
    </submittedName>
</protein>
<feature type="domain" description="Leucine-rich repeat-containing N-terminal plant-type" evidence="14">
    <location>
        <begin position="31"/>
        <end position="46"/>
    </location>
</feature>
<keyword evidence="8 12" id="KW-1133">Transmembrane helix</keyword>
<evidence type="ECO:0000256" key="6">
    <source>
        <dbReference type="ARBA" id="ARBA00022729"/>
    </source>
</evidence>
<comment type="similarity">
    <text evidence="2">Belongs to the RLP family.</text>
</comment>
<feature type="domain" description="Leucine-rich repeat-containing N-terminal plant-type" evidence="14">
    <location>
        <begin position="61"/>
        <end position="86"/>
    </location>
</feature>
<dbReference type="PANTHER" id="PTHR27004">
    <property type="entry name" value="RECEPTOR-LIKE PROTEIN 12 ISOFORM X1"/>
    <property type="match status" value="1"/>
</dbReference>
<evidence type="ECO:0000256" key="5">
    <source>
        <dbReference type="ARBA" id="ARBA00022692"/>
    </source>
</evidence>
<evidence type="ECO:0000256" key="9">
    <source>
        <dbReference type="ARBA" id="ARBA00023136"/>
    </source>
</evidence>
<keyword evidence="4" id="KW-0433">Leucine-rich repeat</keyword>
<keyword evidence="11" id="KW-0325">Glycoprotein</keyword>
<dbReference type="FunFam" id="3.80.10.10:FF:000111">
    <property type="entry name" value="LRR receptor-like serine/threonine-protein kinase ERECTA"/>
    <property type="match status" value="1"/>
</dbReference>